<organism evidence="1">
    <name type="scientific">Arundo donax</name>
    <name type="common">Giant reed</name>
    <name type="synonym">Donax arundinaceus</name>
    <dbReference type="NCBI Taxonomy" id="35708"/>
    <lineage>
        <taxon>Eukaryota</taxon>
        <taxon>Viridiplantae</taxon>
        <taxon>Streptophyta</taxon>
        <taxon>Embryophyta</taxon>
        <taxon>Tracheophyta</taxon>
        <taxon>Spermatophyta</taxon>
        <taxon>Magnoliopsida</taxon>
        <taxon>Liliopsida</taxon>
        <taxon>Poales</taxon>
        <taxon>Poaceae</taxon>
        <taxon>PACMAD clade</taxon>
        <taxon>Arundinoideae</taxon>
        <taxon>Arundineae</taxon>
        <taxon>Arundo</taxon>
    </lineage>
</organism>
<dbReference type="EMBL" id="GBRH01244717">
    <property type="protein sequence ID" value="JAD53178.1"/>
    <property type="molecule type" value="Transcribed_RNA"/>
</dbReference>
<sequence length="110" mass="12809">MLSKDVQYQLDMLQVFPPCSVVYEHVIDEYHHTFSQQRCQNVIHNSLKGGRSSSQTIRHHLVFKQAMMCLKGCFVLVTRRDSYLMIASSEVQCGEPTSPKQFLKQLFNVW</sequence>
<reference evidence="1" key="2">
    <citation type="journal article" date="2015" name="Data Brief">
        <title>Shoot transcriptome of the giant reed, Arundo donax.</title>
        <authorList>
            <person name="Barrero R.A."/>
            <person name="Guerrero F.D."/>
            <person name="Moolhuijzen P."/>
            <person name="Goolsby J.A."/>
            <person name="Tidwell J."/>
            <person name="Bellgard S.E."/>
            <person name="Bellgard M.I."/>
        </authorList>
    </citation>
    <scope>NUCLEOTIDE SEQUENCE</scope>
    <source>
        <tissue evidence="1">Shoot tissue taken approximately 20 cm above the soil surface</tissue>
    </source>
</reference>
<proteinExistence type="predicted"/>
<reference evidence="1" key="1">
    <citation type="submission" date="2014-09" db="EMBL/GenBank/DDBJ databases">
        <authorList>
            <person name="Magalhaes I.L.F."/>
            <person name="Oliveira U."/>
            <person name="Santos F.R."/>
            <person name="Vidigal T.H.D.A."/>
            <person name="Brescovit A.D."/>
            <person name="Santos A.J."/>
        </authorList>
    </citation>
    <scope>NUCLEOTIDE SEQUENCE</scope>
    <source>
        <tissue evidence="1">Shoot tissue taken approximately 20 cm above the soil surface</tissue>
    </source>
</reference>
<dbReference type="AlphaFoldDB" id="A0A0A9ATK0"/>
<accession>A0A0A9ATK0</accession>
<name>A0A0A9ATK0_ARUDO</name>
<evidence type="ECO:0000313" key="1">
    <source>
        <dbReference type="EMBL" id="JAD53178.1"/>
    </source>
</evidence>
<protein>
    <submittedName>
        <fullName evidence="1">Uncharacterized protein</fullName>
    </submittedName>
</protein>